<evidence type="ECO:0000256" key="2">
    <source>
        <dbReference type="ARBA" id="ARBA00006497"/>
    </source>
</evidence>
<dbReference type="EMBL" id="KF740664">
    <property type="protein sequence ID" value="AHH01863.1"/>
    <property type="molecule type" value="Genomic_DNA"/>
</dbReference>
<feature type="domain" description="Pyrrolo-quinoline quinone repeat" evidence="5">
    <location>
        <begin position="54"/>
        <end position="219"/>
    </location>
</feature>
<proteinExistence type="inferred from homology"/>
<dbReference type="InterPro" id="IPR011047">
    <property type="entry name" value="Quinoprotein_ADH-like_sf"/>
</dbReference>
<gene>
    <name evidence="6" type="ORF">pv_296</name>
</gene>
<evidence type="ECO:0000256" key="1">
    <source>
        <dbReference type="ARBA" id="ARBA00001931"/>
    </source>
</evidence>
<reference evidence="6 7" key="1">
    <citation type="journal article" date="2014" name="Proc. Natl. Acad. Sci. U.S.A.">
        <title>Thirty-thousand-year-old distant relative of giant icosahedral DNA viruses with a pandoravirus morphology.</title>
        <authorList>
            <person name="Legendre M."/>
            <person name="Bartoli J."/>
            <person name="Shmakova L."/>
            <person name="Jeudy S."/>
            <person name="Labadie K."/>
            <person name="Adrait A."/>
            <person name="Lescot M."/>
            <person name="Poirot O."/>
            <person name="Bertaux L."/>
            <person name="Bruley C."/>
            <person name="Coute Y."/>
            <person name="Rivkina E."/>
            <person name="Abergel C."/>
            <person name="Claverie J.M."/>
        </authorList>
    </citation>
    <scope>NUCLEOTIDE SEQUENCE [LARGE SCALE GENOMIC DNA]</scope>
    <source>
        <strain evidence="6">P1084-T</strain>
    </source>
</reference>
<dbReference type="OrthoDB" id="29521at10239"/>
<keyword evidence="7" id="KW-1185">Reference proteome</keyword>
<dbReference type="GO" id="GO:0016491">
    <property type="term" value="F:oxidoreductase activity"/>
    <property type="evidence" value="ECO:0007669"/>
    <property type="project" value="UniProtKB-KW"/>
</dbReference>
<dbReference type="PANTHER" id="PTHR32303:SF10">
    <property type="entry name" value="OUTER MEMBRANE PROTEIN ASSEMBLY FACTOR BAMB"/>
    <property type="match status" value="1"/>
</dbReference>
<dbReference type="PANTHER" id="PTHR32303">
    <property type="entry name" value="QUINOPROTEIN ALCOHOL DEHYDROGENASE (CYTOCHROME C)"/>
    <property type="match status" value="1"/>
</dbReference>
<comment type="cofactor">
    <cofactor evidence="1">
        <name>pyrroloquinoline quinone</name>
        <dbReference type="ChEBI" id="CHEBI:58442"/>
    </cofactor>
</comment>
<dbReference type="SUPFAM" id="SSF50998">
    <property type="entry name" value="Quinoprotein alcohol dehydrogenase-like"/>
    <property type="match status" value="1"/>
</dbReference>
<organism evidence="6 7">
    <name type="scientific">Pithovirus sibericum</name>
    <dbReference type="NCBI Taxonomy" id="1450746"/>
    <lineage>
        <taxon>Viruses</taxon>
        <taxon>Pithoviruses</taxon>
        <taxon>Orthopithovirinae</taxon>
        <taxon>Alphapithovirus</taxon>
        <taxon>Alphapithovirus sibericum</taxon>
    </lineage>
</organism>
<comment type="similarity">
    <text evidence="3">Belongs to the bacterial PQQ dehydrogenase family.</text>
</comment>
<dbReference type="InterPro" id="IPR015943">
    <property type="entry name" value="WD40/YVTN_repeat-like_dom_sf"/>
</dbReference>
<keyword evidence="4" id="KW-0560">Oxidoreductase</keyword>
<dbReference type="Pfam" id="PF13360">
    <property type="entry name" value="PQQ_2"/>
    <property type="match status" value="2"/>
</dbReference>
<feature type="domain" description="Pyrrolo-quinoline quinone repeat" evidence="5">
    <location>
        <begin position="420"/>
        <end position="490"/>
    </location>
</feature>
<dbReference type="RefSeq" id="YP_009001198.1">
    <property type="nucleotide sequence ID" value="NC_023423.1"/>
</dbReference>
<dbReference type="Proteomes" id="UP000202176">
    <property type="component" value="Segment"/>
</dbReference>
<dbReference type="InterPro" id="IPR018391">
    <property type="entry name" value="PQQ_b-propeller_rpt"/>
</dbReference>
<sequence>MKVPFCLVLLTVFSVYLANCSPSCLTNLPTNGVDSSNSRSMKSNINACNVANLTVEWSRNFHADISATPIIWKNALFITTFSGEIAKLNALTGEVLWSRNMSIFTNIPGSFARASPVISKNDELVVGDQVSGTLVCLRSTDGGLIWTSLLDPHPAAILTISPVIDEDRIYIGVSSQESTIAAFIPNYPCCSFSGSAVAVNLTNGQILWQTRTIPVELTGPGKYSGAAVWGSSSSFDDKRVCFGTGNPYTVPDNVTACEYVRANSSRPDLMPSCLDERVIFDSMMCLNKVTGDILWYKRTEKYDAWTVGCMLPELGIPDIVNCPTIVGPDADFPEAPIMTASSVIAGQKSGALWSRNKNTGRLNWGKVIGPGGTLGGFMWGSAYEARNPVNGILYSTISNSQKKNITLLDGTQTDGAFFFALDTSNGKVLWQTAEPDRQRLPAPVSVTNGVVFGGSMTGKVYALDGETGKILWSFQSGATVNAGIAISDDWIFFGNGYTKQFGGPHTGLFALKLRK</sequence>
<dbReference type="Gene3D" id="2.130.10.10">
    <property type="entry name" value="YVTN repeat-like/Quinoprotein amine dehydrogenase"/>
    <property type="match status" value="2"/>
</dbReference>
<dbReference type="KEGG" id="vg:18266324"/>
<accession>W5S519</accession>
<dbReference type="SMART" id="SM00564">
    <property type="entry name" value="PQQ"/>
    <property type="match status" value="4"/>
</dbReference>
<dbReference type="InterPro" id="IPR002372">
    <property type="entry name" value="PQQ_rpt_dom"/>
</dbReference>
<comment type="similarity">
    <text evidence="2">Belongs to the mimivirus BTB/WD family.</text>
</comment>
<dbReference type="GeneID" id="18266324"/>
<evidence type="ECO:0000313" key="7">
    <source>
        <dbReference type="Proteomes" id="UP000202176"/>
    </source>
</evidence>
<protein>
    <submittedName>
        <fullName evidence="6">Pyrroloquinoline quinone-dependent DHase</fullName>
    </submittedName>
</protein>
<evidence type="ECO:0000256" key="4">
    <source>
        <dbReference type="ARBA" id="ARBA00023002"/>
    </source>
</evidence>
<evidence type="ECO:0000259" key="5">
    <source>
        <dbReference type="Pfam" id="PF13360"/>
    </source>
</evidence>
<name>W5S519_9VIRU</name>
<dbReference type="Gene3D" id="2.40.10.480">
    <property type="match status" value="1"/>
</dbReference>
<evidence type="ECO:0000256" key="3">
    <source>
        <dbReference type="ARBA" id="ARBA00008156"/>
    </source>
</evidence>
<evidence type="ECO:0000313" key="6">
    <source>
        <dbReference type="EMBL" id="AHH01863.1"/>
    </source>
</evidence>